<dbReference type="GO" id="GO:0003677">
    <property type="term" value="F:DNA binding"/>
    <property type="evidence" value="ECO:0007669"/>
    <property type="project" value="UniProtKB-KW"/>
</dbReference>
<organism evidence="5 6">
    <name type="scientific">Ideonella margarita</name>
    <dbReference type="NCBI Taxonomy" id="2984191"/>
    <lineage>
        <taxon>Bacteria</taxon>
        <taxon>Pseudomonadati</taxon>
        <taxon>Pseudomonadota</taxon>
        <taxon>Betaproteobacteria</taxon>
        <taxon>Burkholderiales</taxon>
        <taxon>Sphaerotilaceae</taxon>
        <taxon>Ideonella</taxon>
    </lineage>
</organism>
<dbReference type="Pfam" id="PF13377">
    <property type="entry name" value="Peripla_BP_3"/>
    <property type="match status" value="1"/>
</dbReference>
<dbReference type="SMART" id="SM00354">
    <property type="entry name" value="HTH_LACI"/>
    <property type="match status" value="1"/>
</dbReference>
<dbReference type="PANTHER" id="PTHR30146">
    <property type="entry name" value="LACI-RELATED TRANSCRIPTIONAL REPRESSOR"/>
    <property type="match status" value="1"/>
</dbReference>
<dbReference type="InterPro" id="IPR046335">
    <property type="entry name" value="LacI/GalR-like_sensor"/>
</dbReference>
<keyword evidence="3" id="KW-0804">Transcription</keyword>
<comment type="caution">
    <text evidence="5">The sequence shown here is derived from an EMBL/GenBank/DDBJ whole genome shotgun (WGS) entry which is preliminary data.</text>
</comment>
<gene>
    <name evidence="5" type="ORF">AACH00_02585</name>
</gene>
<dbReference type="InterPro" id="IPR000843">
    <property type="entry name" value="HTH_LacI"/>
</dbReference>
<dbReference type="SUPFAM" id="SSF47413">
    <property type="entry name" value="lambda repressor-like DNA-binding domains"/>
    <property type="match status" value="1"/>
</dbReference>
<protein>
    <submittedName>
        <fullName evidence="5">LacI family DNA-binding transcriptional regulator</fullName>
    </submittedName>
</protein>
<feature type="domain" description="HTH lacI-type" evidence="4">
    <location>
        <begin position="14"/>
        <end position="71"/>
    </location>
</feature>
<dbReference type="PANTHER" id="PTHR30146:SF153">
    <property type="entry name" value="LACTOSE OPERON REPRESSOR"/>
    <property type="match status" value="1"/>
</dbReference>
<dbReference type="InterPro" id="IPR010982">
    <property type="entry name" value="Lambda_DNA-bd_dom_sf"/>
</dbReference>
<reference evidence="5 6" key="1">
    <citation type="submission" date="2024-04" db="EMBL/GenBank/DDBJ databases">
        <title>Novel species of the genus Ideonella isolated from streams.</title>
        <authorList>
            <person name="Lu H."/>
        </authorList>
    </citation>
    <scope>NUCLEOTIDE SEQUENCE [LARGE SCALE GENOMIC DNA]</scope>
    <source>
        <strain evidence="5 6">LYT19W</strain>
    </source>
</reference>
<dbReference type="Gene3D" id="3.40.50.2300">
    <property type="match status" value="2"/>
</dbReference>
<evidence type="ECO:0000256" key="1">
    <source>
        <dbReference type="ARBA" id="ARBA00023015"/>
    </source>
</evidence>
<dbReference type="CDD" id="cd01392">
    <property type="entry name" value="HTH_LacI"/>
    <property type="match status" value="1"/>
</dbReference>
<dbReference type="SUPFAM" id="SSF53822">
    <property type="entry name" value="Periplasmic binding protein-like I"/>
    <property type="match status" value="1"/>
</dbReference>
<evidence type="ECO:0000256" key="3">
    <source>
        <dbReference type="ARBA" id="ARBA00023163"/>
    </source>
</evidence>
<dbReference type="Pfam" id="PF00356">
    <property type="entry name" value="LacI"/>
    <property type="match status" value="1"/>
</dbReference>
<evidence type="ECO:0000259" key="4">
    <source>
        <dbReference type="PROSITE" id="PS50932"/>
    </source>
</evidence>
<accession>A0ABU9C1T9</accession>
<dbReference type="InterPro" id="IPR028082">
    <property type="entry name" value="Peripla_BP_I"/>
</dbReference>
<proteinExistence type="predicted"/>
<keyword evidence="2 5" id="KW-0238">DNA-binding</keyword>
<dbReference type="Gene3D" id="1.10.260.40">
    <property type="entry name" value="lambda repressor-like DNA-binding domains"/>
    <property type="match status" value="1"/>
</dbReference>
<keyword evidence="6" id="KW-1185">Reference proteome</keyword>
<dbReference type="RefSeq" id="WP_341397374.1">
    <property type="nucleotide sequence ID" value="NZ_JBBUTI010000001.1"/>
</dbReference>
<sequence>MSDQAKPRKARHAATLADVGREAGVSAMAASTVLNGARTSTRISDETRQRILAAADKLQYRPNATARGLAERRLNTIGLATTLSGNELNQYFLEVFNGVIEAAAAAGQNTTVFAMPDWQQVGSRLPAICDGRIDGLILLAPLINPDDAAQLPDHTPFVAIHANHAMPGVGNVASDEEAGAHAMVAHMLSLGHRRVLHLAGPNTSSGAQRRIDGFRRAHAEAGLTVNPGQILHSDYSASSGRRVLTEWLERHRGQPMPEAIFAANDAVALGCIDILAGLGLRVPQDVSVVGFDDTLLARTTRLATVRQPLRDMGHQAVSLLMQAIEAKHRGQPARQATEVLLPTELVPGQTLSAPPADTVLIP</sequence>
<dbReference type="EMBL" id="JBBUTI010000001">
    <property type="protein sequence ID" value="MEK8045230.1"/>
    <property type="molecule type" value="Genomic_DNA"/>
</dbReference>
<evidence type="ECO:0000256" key="2">
    <source>
        <dbReference type="ARBA" id="ARBA00023125"/>
    </source>
</evidence>
<evidence type="ECO:0000313" key="6">
    <source>
        <dbReference type="Proteomes" id="UP001379945"/>
    </source>
</evidence>
<dbReference type="PROSITE" id="PS50932">
    <property type="entry name" value="HTH_LACI_2"/>
    <property type="match status" value="1"/>
</dbReference>
<name>A0ABU9C1T9_9BURK</name>
<dbReference type="Proteomes" id="UP001379945">
    <property type="component" value="Unassembled WGS sequence"/>
</dbReference>
<keyword evidence="1" id="KW-0805">Transcription regulation</keyword>
<dbReference type="CDD" id="cd06267">
    <property type="entry name" value="PBP1_LacI_sugar_binding-like"/>
    <property type="match status" value="1"/>
</dbReference>
<evidence type="ECO:0000313" key="5">
    <source>
        <dbReference type="EMBL" id="MEK8045230.1"/>
    </source>
</evidence>